<feature type="region of interest" description="Disordered" evidence="1">
    <location>
        <begin position="128"/>
        <end position="182"/>
    </location>
</feature>
<dbReference type="EMBL" id="ML977175">
    <property type="protein sequence ID" value="KAF1983399.1"/>
    <property type="molecule type" value="Genomic_DNA"/>
</dbReference>
<gene>
    <name evidence="2" type="ORF">K402DRAFT_396638</name>
</gene>
<accession>A0A6G1GRM1</accession>
<reference evidence="2" key="1">
    <citation type="journal article" date="2020" name="Stud. Mycol.">
        <title>101 Dothideomycetes genomes: a test case for predicting lifestyles and emergence of pathogens.</title>
        <authorList>
            <person name="Haridas S."/>
            <person name="Albert R."/>
            <person name="Binder M."/>
            <person name="Bloem J."/>
            <person name="Labutti K."/>
            <person name="Salamov A."/>
            <person name="Andreopoulos B."/>
            <person name="Baker S."/>
            <person name="Barry K."/>
            <person name="Bills G."/>
            <person name="Bluhm B."/>
            <person name="Cannon C."/>
            <person name="Castanera R."/>
            <person name="Culley D."/>
            <person name="Daum C."/>
            <person name="Ezra D."/>
            <person name="Gonzalez J."/>
            <person name="Henrissat B."/>
            <person name="Kuo A."/>
            <person name="Liang C."/>
            <person name="Lipzen A."/>
            <person name="Lutzoni F."/>
            <person name="Magnuson J."/>
            <person name="Mondo S."/>
            <person name="Nolan M."/>
            <person name="Ohm R."/>
            <person name="Pangilinan J."/>
            <person name="Park H.-J."/>
            <person name="Ramirez L."/>
            <person name="Alfaro M."/>
            <person name="Sun H."/>
            <person name="Tritt A."/>
            <person name="Yoshinaga Y."/>
            <person name="Zwiers L.-H."/>
            <person name="Turgeon B."/>
            <person name="Goodwin S."/>
            <person name="Spatafora J."/>
            <person name="Crous P."/>
            <person name="Grigoriev I."/>
        </authorList>
    </citation>
    <scope>NUCLEOTIDE SEQUENCE</scope>
    <source>
        <strain evidence="2">CBS 113979</strain>
    </source>
</reference>
<feature type="compositionally biased region" description="Low complexity" evidence="1">
    <location>
        <begin position="168"/>
        <end position="180"/>
    </location>
</feature>
<dbReference type="AlphaFoldDB" id="A0A6G1GRM1"/>
<protein>
    <submittedName>
        <fullName evidence="2">Uncharacterized protein</fullName>
    </submittedName>
</protein>
<feature type="compositionally biased region" description="Low complexity" evidence="1">
    <location>
        <begin position="138"/>
        <end position="154"/>
    </location>
</feature>
<organism evidence="2 3">
    <name type="scientific">Aulographum hederae CBS 113979</name>
    <dbReference type="NCBI Taxonomy" id="1176131"/>
    <lineage>
        <taxon>Eukaryota</taxon>
        <taxon>Fungi</taxon>
        <taxon>Dikarya</taxon>
        <taxon>Ascomycota</taxon>
        <taxon>Pezizomycotina</taxon>
        <taxon>Dothideomycetes</taxon>
        <taxon>Pleosporomycetidae</taxon>
        <taxon>Aulographales</taxon>
        <taxon>Aulographaceae</taxon>
    </lineage>
</organism>
<evidence type="ECO:0000256" key="1">
    <source>
        <dbReference type="SAM" id="MobiDB-lite"/>
    </source>
</evidence>
<evidence type="ECO:0000313" key="2">
    <source>
        <dbReference type="EMBL" id="KAF1983399.1"/>
    </source>
</evidence>
<dbReference type="Proteomes" id="UP000800041">
    <property type="component" value="Unassembled WGS sequence"/>
</dbReference>
<name>A0A6G1GRM1_9PEZI</name>
<sequence length="198" mass="21995">MPFNPQPYYPEPTVIEPASPLKPVVVEPAPPIEPTFPRPGFPHHRQKTINMTISNPPTLLKRAPAIKALLRDPIRGPVLLYLFLLPLSYICIWDQDIRYIPLTFSPSHPYPPFYSYWHLTLLPLHKTRKTNPTPHTPHPTALSPPSSTPSTSAPEHCISTPPLTAPNSTLSSPGSSSWNSAIPRITSHPVAFTRQCDG</sequence>
<evidence type="ECO:0000313" key="3">
    <source>
        <dbReference type="Proteomes" id="UP000800041"/>
    </source>
</evidence>
<proteinExistence type="predicted"/>
<keyword evidence="3" id="KW-1185">Reference proteome</keyword>